<sequence length="147" mass="15844">MRGDDFELTAEPLTAAGRPPRALLGGRDDVGEEDWQLATMMWETSCAVRDAIEEQGAAEKARQAEVVAEARVRLAERTTAAVDGVSAKLDRLAATLAARVVEAGGLTRKKARGGMRSDERHLYKQVVDRAESLGLIRLADGGGLFPR</sequence>
<feature type="region of interest" description="Disordered" evidence="1">
    <location>
        <begin position="1"/>
        <end position="27"/>
    </location>
</feature>
<keyword evidence="3" id="KW-1185">Reference proteome</keyword>
<evidence type="ECO:0000313" key="3">
    <source>
        <dbReference type="Proteomes" id="UP000586918"/>
    </source>
</evidence>
<gene>
    <name evidence="2" type="ORF">HF519_18345</name>
</gene>
<dbReference type="EMBL" id="JAAXKZ010000071">
    <property type="protein sequence ID" value="NMH93498.1"/>
    <property type="molecule type" value="Genomic_DNA"/>
</dbReference>
<evidence type="ECO:0000256" key="1">
    <source>
        <dbReference type="SAM" id="MobiDB-lite"/>
    </source>
</evidence>
<proteinExistence type="predicted"/>
<protein>
    <submittedName>
        <fullName evidence="2">Uncharacterized protein</fullName>
    </submittedName>
</protein>
<dbReference type="AlphaFoldDB" id="A0A848DLB9"/>
<organism evidence="2 3">
    <name type="scientific">Pseudonocardia bannensis</name>
    <dbReference type="NCBI Taxonomy" id="630973"/>
    <lineage>
        <taxon>Bacteria</taxon>
        <taxon>Bacillati</taxon>
        <taxon>Actinomycetota</taxon>
        <taxon>Actinomycetes</taxon>
        <taxon>Pseudonocardiales</taxon>
        <taxon>Pseudonocardiaceae</taxon>
        <taxon>Pseudonocardia</taxon>
    </lineage>
</organism>
<accession>A0A848DLB9</accession>
<dbReference type="Proteomes" id="UP000586918">
    <property type="component" value="Unassembled WGS sequence"/>
</dbReference>
<comment type="caution">
    <text evidence="2">The sequence shown here is derived from an EMBL/GenBank/DDBJ whole genome shotgun (WGS) entry which is preliminary data.</text>
</comment>
<dbReference type="RefSeq" id="WP_169414198.1">
    <property type="nucleotide sequence ID" value="NZ_JAAXKZ010000071.1"/>
</dbReference>
<evidence type="ECO:0000313" key="2">
    <source>
        <dbReference type="EMBL" id="NMH93498.1"/>
    </source>
</evidence>
<reference evidence="2 3" key="1">
    <citation type="submission" date="2020-04" db="EMBL/GenBank/DDBJ databases">
        <authorList>
            <person name="Klaysubun C."/>
            <person name="Duangmal K."/>
            <person name="Lipun K."/>
        </authorList>
    </citation>
    <scope>NUCLEOTIDE SEQUENCE [LARGE SCALE GENOMIC DNA]</scope>
    <source>
        <strain evidence="2 3">DSM 45300</strain>
    </source>
</reference>
<name>A0A848DLB9_9PSEU</name>